<dbReference type="OrthoDB" id="1912336at2"/>
<sequence>MKGFDILIKNKKYILFVTIFIFTFVFTSCNKNTQNSNIDRNEIYTIVKESFLTQSGYSNEISKHMSEAVFNNINVYKVYSLNDKQYKKPVKINLDLKQKSQETKNGTTYENMIYSITIKDSQNKTISGSCDVPVKFTIQAANDTWYITNKEEPA</sequence>
<dbReference type="AlphaFoldDB" id="W6N9P5"/>
<dbReference type="PROSITE" id="PS51257">
    <property type="entry name" value="PROKAR_LIPOPROTEIN"/>
    <property type="match status" value="1"/>
</dbReference>
<keyword evidence="1" id="KW-1133">Transmembrane helix</keyword>
<keyword evidence="1" id="KW-0812">Transmembrane</keyword>
<protein>
    <submittedName>
        <fullName evidence="2">Uncharacterized protein</fullName>
    </submittedName>
</protein>
<dbReference type="GeneID" id="29420469"/>
<gene>
    <name evidence="2" type="ORF">CTDIVETGP_2319</name>
</gene>
<feature type="transmembrane region" description="Helical" evidence="1">
    <location>
        <begin position="12"/>
        <end position="28"/>
    </location>
</feature>
<name>W6N9P5_CLOTY</name>
<dbReference type="EMBL" id="CBXI010000040">
    <property type="protein sequence ID" value="CDL92249.1"/>
    <property type="molecule type" value="Genomic_DNA"/>
</dbReference>
<accession>W6N9P5</accession>
<reference evidence="2 3" key="1">
    <citation type="journal article" date="2015" name="Genome Announc.">
        <title>Draft Genome Sequence of Clostridium tyrobutyricum Strain DIVETGP, Isolated from Cow's Milk for Grana Padano Production.</title>
        <authorList>
            <person name="Soggiu A."/>
            <person name="Piras C."/>
            <person name="Gaiarsa S."/>
            <person name="Sassera D."/>
            <person name="Roncada P."/>
            <person name="Bendixen E."/>
            <person name="Brasca M."/>
            <person name="Bonizzi L."/>
        </authorList>
    </citation>
    <scope>NUCLEOTIDE SEQUENCE [LARGE SCALE GENOMIC DNA]</scope>
    <source>
        <strain evidence="2 3">DIVETGP</strain>
    </source>
</reference>
<comment type="caution">
    <text evidence="2">The sequence shown here is derived from an EMBL/GenBank/DDBJ whole genome shotgun (WGS) entry which is preliminary data.</text>
</comment>
<keyword evidence="1" id="KW-0472">Membrane</keyword>
<evidence type="ECO:0000313" key="2">
    <source>
        <dbReference type="EMBL" id="CDL92249.1"/>
    </source>
</evidence>
<evidence type="ECO:0000256" key="1">
    <source>
        <dbReference type="SAM" id="Phobius"/>
    </source>
</evidence>
<evidence type="ECO:0000313" key="3">
    <source>
        <dbReference type="Proteomes" id="UP000019482"/>
    </source>
</evidence>
<organism evidence="2 3">
    <name type="scientific">Clostridium tyrobutyricum DIVETGP</name>
    <dbReference type="NCBI Taxonomy" id="1408889"/>
    <lineage>
        <taxon>Bacteria</taxon>
        <taxon>Bacillati</taxon>
        <taxon>Bacillota</taxon>
        <taxon>Clostridia</taxon>
        <taxon>Eubacteriales</taxon>
        <taxon>Clostridiaceae</taxon>
        <taxon>Clostridium</taxon>
    </lineage>
</organism>
<dbReference type="Proteomes" id="UP000019482">
    <property type="component" value="Unassembled WGS sequence"/>
</dbReference>
<proteinExistence type="predicted"/>
<dbReference type="RefSeq" id="WP_017895111.1">
    <property type="nucleotide sequence ID" value="NZ_CBXI010000040.1"/>
</dbReference>
<keyword evidence="3" id="KW-1185">Reference proteome</keyword>